<evidence type="ECO:0000313" key="9">
    <source>
        <dbReference type="EMBL" id="ACZ22480.1"/>
    </source>
</evidence>
<dbReference type="Proteomes" id="UP000000322">
    <property type="component" value="Chromosome"/>
</dbReference>
<comment type="subcellular location">
    <subcellularLocation>
        <location evidence="1">Cell membrane</location>
        <topology evidence="1">Lipid-anchor</topology>
    </subcellularLocation>
</comment>
<gene>
    <name evidence="9" type="ordered locus">Sked_25760</name>
</gene>
<keyword evidence="4 7" id="KW-0732">Signal</keyword>
<dbReference type="PRINTS" id="PR01733">
    <property type="entry name" value="LIPPROTEIN48"/>
</dbReference>
<reference evidence="9 10" key="1">
    <citation type="journal article" date="2009" name="Stand. Genomic Sci.">
        <title>Complete genome sequence of Sanguibacter keddieii type strain (ST-74).</title>
        <authorList>
            <person name="Ivanova N."/>
            <person name="Sikorski J."/>
            <person name="Sims D."/>
            <person name="Brettin T."/>
            <person name="Detter J.C."/>
            <person name="Han C."/>
            <person name="Lapidus A."/>
            <person name="Copeland A."/>
            <person name="Glavina Del Rio T."/>
            <person name="Nolan M."/>
            <person name="Chen F."/>
            <person name="Lucas S."/>
            <person name="Tice H."/>
            <person name="Cheng J.F."/>
            <person name="Bruce D."/>
            <person name="Goodwin L."/>
            <person name="Pitluck S."/>
            <person name="Pati A."/>
            <person name="Mavromatis K."/>
            <person name="Chen A."/>
            <person name="Palaniappan K."/>
            <person name="D'haeseleer P."/>
            <person name="Chain P."/>
            <person name="Bristow J."/>
            <person name="Eisen J.A."/>
            <person name="Markowitz V."/>
            <person name="Hugenholtz P."/>
            <person name="Goker M."/>
            <person name="Pukall R."/>
            <person name="Klenk H.P."/>
            <person name="Kyrpides N.C."/>
        </authorList>
    </citation>
    <scope>NUCLEOTIDE SEQUENCE [LARGE SCALE GENOMIC DNA]</scope>
    <source>
        <strain evidence="10">ATCC 51767 / DSM 10542 / NCFB 3025 / ST-74</strain>
    </source>
</reference>
<keyword evidence="5" id="KW-0472">Membrane</keyword>
<name>D1BKK3_SANKS</name>
<evidence type="ECO:0000256" key="5">
    <source>
        <dbReference type="ARBA" id="ARBA00023136"/>
    </source>
</evidence>
<feature type="domain" description="ABC transporter substrate-binding protein PnrA-like" evidence="8">
    <location>
        <begin position="45"/>
        <end position="360"/>
    </location>
</feature>
<evidence type="ECO:0000256" key="3">
    <source>
        <dbReference type="ARBA" id="ARBA00022475"/>
    </source>
</evidence>
<dbReference type="CDD" id="cd06354">
    <property type="entry name" value="PBP1_PrnA-like"/>
    <property type="match status" value="1"/>
</dbReference>
<dbReference type="PANTHER" id="PTHR34296">
    <property type="entry name" value="TRANSCRIPTIONAL ACTIVATOR PROTEIN MED"/>
    <property type="match status" value="1"/>
</dbReference>
<feature type="signal peptide" evidence="7">
    <location>
        <begin position="1"/>
        <end position="22"/>
    </location>
</feature>
<dbReference type="eggNOG" id="COG1744">
    <property type="taxonomic scope" value="Bacteria"/>
</dbReference>
<dbReference type="PROSITE" id="PS51257">
    <property type="entry name" value="PROKAR_LIPOPROTEIN"/>
    <property type="match status" value="1"/>
</dbReference>
<dbReference type="SUPFAM" id="SSF53822">
    <property type="entry name" value="Periplasmic binding protein-like I"/>
    <property type="match status" value="1"/>
</dbReference>
<dbReference type="InterPro" id="IPR050957">
    <property type="entry name" value="BMP_lipoprotein"/>
</dbReference>
<accession>D1BKK3</accession>
<dbReference type="EMBL" id="CP001819">
    <property type="protein sequence ID" value="ACZ22480.1"/>
    <property type="molecule type" value="Genomic_DNA"/>
</dbReference>
<proteinExistence type="inferred from homology"/>
<evidence type="ECO:0000259" key="8">
    <source>
        <dbReference type="Pfam" id="PF02608"/>
    </source>
</evidence>
<sequence length="365" mass="37413">MKRVVQLAAVTAAAALVLSACGDAPEDDATTGASGATEASSDFKACMVSDSGGFDDKSFNESGFNGLSAAEDALGIEVTTQESQTEADFAPNIDNLIASNCNIVVTVGFLLGTATGDAAQANPDTEFAIVDSTAADADGAPIELPNVKPLSFNTSEAAYLGGYVAAGMTKTGTVATFGGIQIPTVSIFMDGFVDGVAKYNEDNGTDVTVLGWDKDAQNGSFTGDFEDQSKGQQLTQTFIDQGADIIMPVAGPVGSGALAAASDAEGVSVIWVDSDGALEKPEFADVILTSVLKDISVAVEDVITAASESAFSPEAYVGTLENGGVDIAEFHEFDSEVPQELKDKVDELRENIINGTIVVESPSAP</sequence>
<dbReference type="RefSeq" id="WP_012867549.1">
    <property type="nucleotide sequence ID" value="NC_013521.1"/>
</dbReference>
<evidence type="ECO:0000256" key="6">
    <source>
        <dbReference type="ARBA" id="ARBA00023288"/>
    </source>
</evidence>
<feature type="chain" id="PRO_5039022719" evidence="7">
    <location>
        <begin position="23"/>
        <end position="365"/>
    </location>
</feature>
<dbReference type="KEGG" id="ske:Sked_25760"/>
<dbReference type="PANTHER" id="PTHR34296:SF2">
    <property type="entry name" value="ABC TRANSPORTER GUANOSINE-BINDING PROTEIN NUPN"/>
    <property type="match status" value="1"/>
</dbReference>
<comment type="similarity">
    <text evidence="2">Belongs to the BMP lipoprotein family.</text>
</comment>
<protein>
    <submittedName>
        <fullName evidence="9">Nucleoside-binding protein</fullName>
    </submittedName>
</protein>
<dbReference type="STRING" id="446469.Sked_25760"/>
<dbReference type="Pfam" id="PF02608">
    <property type="entry name" value="Bmp"/>
    <property type="match status" value="1"/>
</dbReference>
<dbReference type="AlphaFoldDB" id="D1BKK3"/>
<keyword evidence="10" id="KW-1185">Reference proteome</keyword>
<dbReference type="Gene3D" id="3.40.50.2300">
    <property type="match status" value="2"/>
</dbReference>
<evidence type="ECO:0000256" key="2">
    <source>
        <dbReference type="ARBA" id="ARBA00008610"/>
    </source>
</evidence>
<evidence type="ECO:0000256" key="4">
    <source>
        <dbReference type="ARBA" id="ARBA00022729"/>
    </source>
</evidence>
<dbReference type="InterPro" id="IPR028082">
    <property type="entry name" value="Peripla_BP_I"/>
</dbReference>
<dbReference type="GO" id="GO:0005886">
    <property type="term" value="C:plasma membrane"/>
    <property type="evidence" value="ECO:0007669"/>
    <property type="project" value="UniProtKB-SubCell"/>
</dbReference>
<dbReference type="InterPro" id="IPR003760">
    <property type="entry name" value="PnrA-like"/>
</dbReference>
<dbReference type="HOGENOM" id="CLU_038813_0_0_11"/>
<evidence type="ECO:0000256" key="7">
    <source>
        <dbReference type="SAM" id="SignalP"/>
    </source>
</evidence>
<organism evidence="9 10">
    <name type="scientific">Sanguibacter keddieii (strain ATCC 51767 / DSM 10542 / NCFB 3025 / ST-74)</name>
    <dbReference type="NCBI Taxonomy" id="446469"/>
    <lineage>
        <taxon>Bacteria</taxon>
        <taxon>Bacillati</taxon>
        <taxon>Actinomycetota</taxon>
        <taxon>Actinomycetes</taxon>
        <taxon>Micrococcales</taxon>
        <taxon>Sanguibacteraceae</taxon>
        <taxon>Sanguibacter</taxon>
    </lineage>
</organism>
<evidence type="ECO:0000256" key="1">
    <source>
        <dbReference type="ARBA" id="ARBA00004193"/>
    </source>
</evidence>
<dbReference type="OrthoDB" id="9784230at2"/>
<keyword evidence="6" id="KW-0449">Lipoprotein</keyword>
<keyword evidence="3" id="KW-1003">Cell membrane</keyword>
<dbReference type="InterPro" id="IPR008107">
    <property type="entry name" value="Mycoplasma_p48"/>
</dbReference>
<evidence type="ECO:0000313" key="10">
    <source>
        <dbReference type="Proteomes" id="UP000000322"/>
    </source>
</evidence>